<proteinExistence type="predicted"/>
<gene>
    <name evidence="2" type="ORF">FUG_LOCUS542034</name>
</gene>
<feature type="region of interest" description="Disordered" evidence="1">
    <location>
        <begin position="1"/>
        <end position="24"/>
    </location>
</feature>
<evidence type="ECO:0000313" key="2">
    <source>
        <dbReference type="EMBL" id="VIO63896.1"/>
    </source>
</evidence>
<dbReference type="EMBL" id="CAAKMV010000185">
    <property type="protein sequence ID" value="VIO63896.1"/>
    <property type="molecule type" value="Genomic_DNA"/>
</dbReference>
<dbReference type="AlphaFoldDB" id="A0A4E9ELQ8"/>
<organism evidence="2">
    <name type="scientific">Gibberella zeae</name>
    <name type="common">Wheat head blight fungus</name>
    <name type="synonym">Fusarium graminearum</name>
    <dbReference type="NCBI Taxonomy" id="5518"/>
    <lineage>
        <taxon>Eukaryota</taxon>
        <taxon>Fungi</taxon>
        <taxon>Dikarya</taxon>
        <taxon>Ascomycota</taxon>
        <taxon>Pezizomycotina</taxon>
        <taxon>Sordariomycetes</taxon>
        <taxon>Hypocreomycetidae</taxon>
        <taxon>Hypocreales</taxon>
        <taxon>Nectriaceae</taxon>
        <taxon>Fusarium</taxon>
    </lineage>
</organism>
<protein>
    <submittedName>
        <fullName evidence="2">Uncharacterized protein</fullName>
    </submittedName>
</protein>
<accession>A0A4E9ELQ8</accession>
<name>A0A4E9ELQ8_GIBZA</name>
<reference evidence="2" key="1">
    <citation type="submission" date="2019-04" db="EMBL/GenBank/DDBJ databases">
        <authorList>
            <person name="Melise S."/>
            <person name="Noan J."/>
            <person name="Okalmin O."/>
        </authorList>
    </citation>
    <scope>NUCLEOTIDE SEQUENCE</scope>
    <source>
        <strain evidence="2">FN9</strain>
    </source>
</reference>
<evidence type="ECO:0000256" key="1">
    <source>
        <dbReference type="SAM" id="MobiDB-lite"/>
    </source>
</evidence>
<sequence>MASWRGFSPAEEDESPAPSANSYLTTCIHKESPLKTTGPRSKLEHAWEIGKGMARRQASGEFAGEGFELACLGGEFVSSYSGEVLIQTCIIEHLL</sequence>